<feature type="compositionally biased region" description="Basic and acidic residues" evidence="1">
    <location>
        <begin position="222"/>
        <end position="237"/>
    </location>
</feature>
<evidence type="ECO:0000313" key="3">
    <source>
        <dbReference type="EMBL" id="KZN59314.1"/>
    </source>
</evidence>
<comment type="caution">
    <text evidence="3">The sequence shown here is derived from an EMBL/GenBank/DDBJ whole genome shotgun (WGS) entry which is preliminary data.</text>
</comment>
<sequence length="1055" mass="117318">MGRLFPAFAAFAAFAALLYCHASFAEYTNVITNFNDVIPEQIDLSQSEGGWILSSDRDTGGQVLKSFPAGQSIIYMAETRFVAVNGFVKFDYKLEGTNSFVVKLNGETILDQSTPTNGWLTFETSKVPVGENLLQFFHSPESSPFNNVAYIDNLELYGDLLDSDEDGLQDAWELAYGFNPNEASDALLDADKDGLSLLQEYHERTEYNLADTDSDMLPDGLELEKGTSPKQSDRTLDTDSDGYENYKEVKLGSDHNSADSTPSLKDAEWHVDFNDQLLPSNISISYDGKLALRERLEGGFELSAKSLSKGDRVNISILSASAKSGSLFFDYSHIDPDLGSTNGFVVSTKDDPFGYLETRSQYNEFRQRKKISTSYGVSEVYIWFNSPSLHDVAQSFYLDDVIWVPNDLDSDQDGLPDHVELENYLDRFDNLDAHLDYDSDLLSNLEEYQLGTSIRGADSDSDGFIDSWELDNGFDPLSYDNGRADTDKDGVSDRDEYWFNSDPKDPESVPVNAESVITRFETPQLPNFVALSERQNFQFIQNDETGFYELVSPIIQPSQYVAIEFRGKFSAAYLHVQLQAVEGAQCGSSVRSLTSGSGGSSPVSSDAPFGYIIKTKPADSYERYTVSCRNETDSPMQVKLLGLMYIDENALNGFETSDMDGDTLPDYWEYLSLINEYGYSNFDVVFSEDNRQSDFDNDGFTNLEEFELGTAAHLADTDGDLVMDVEDIAPLDSSKGENQAPSVSNFKDEVIFEAIGKLTPIDNMVTFDISDNGSKPPYISIASTEVLENSNFYDMLGKYKVEWEVRDYAGHVVALEQIITLVDTTAPEYYADNLVEYDFWLDQEQLINEVALAELLQESGVLNDASSDYIVIGLGNNVLKQGTHEYLIEASDGRDNTEFYTIPLTLNIRNPLPQVSFKQESYTLKAGEELTIEAMVSSDKETIVSDTYWSDDFIYASPDNGIYLSSSNVGNTVTLKATTTAKSQTAVVEFVVESNSYETVTKTVIVNVEASSEESQSSSQSGTQSQSSGGGNLFYLNFLLVFFALLRRRVVVNLA</sequence>
<reference evidence="3 4" key="1">
    <citation type="submission" date="2013-07" db="EMBL/GenBank/DDBJ databases">
        <title>Comparative Genomic and Metabolomic Analysis of Twelve Strains of Pseudoalteromonas luteoviolacea.</title>
        <authorList>
            <person name="Vynne N.G."/>
            <person name="Mansson M."/>
            <person name="Gram L."/>
        </authorList>
    </citation>
    <scope>NUCLEOTIDE SEQUENCE [LARGE SCALE GENOMIC DNA]</scope>
    <source>
        <strain evidence="3 4">CPMOR-1</strain>
    </source>
</reference>
<dbReference type="Proteomes" id="UP000076486">
    <property type="component" value="Unassembled WGS sequence"/>
</dbReference>
<evidence type="ECO:0000256" key="1">
    <source>
        <dbReference type="SAM" id="MobiDB-lite"/>
    </source>
</evidence>
<gene>
    <name evidence="3" type="ORF">N473_03905</name>
</gene>
<evidence type="ECO:0000256" key="2">
    <source>
        <dbReference type="SAM" id="SignalP"/>
    </source>
</evidence>
<keyword evidence="2" id="KW-0732">Signal</keyword>
<dbReference type="PATRIC" id="fig|1365248.3.peg.4640"/>
<dbReference type="EMBL" id="AUYC01000062">
    <property type="protein sequence ID" value="KZN59314.1"/>
    <property type="molecule type" value="Genomic_DNA"/>
</dbReference>
<organism evidence="3 4">
    <name type="scientific">Pseudoalteromonas luteoviolacea CPMOR-1</name>
    <dbReference type="NCBI Taxonomy" id="1365248"/>
    <lineage>
        <taxon>Bacteria</taxon>
        <taxon>Pseudomonadati</taxon>
        <taxon>Pseudomonadota</taxon>
        <taxon>Gammaproteobacteria</taxon>
        <taxon>Alteromonadales</taxon>
        <taxon>Pseudoalteromonadaceae</taxon>
        <taxon>Pseudoalteromonas</taxon>
    </lineage>
</organism>
<accession>A0A167IFX7</accession>
<dbReference type="InterPro" id="IPR018247">
    <property type="entry name" value="EF_Hand_1_Ca_BS"/>
</dbReference>
<feature type="signal peptide" evidence="2">
    <location>
        <begin position="1"/>
        <end position="25"/>
    </location>
</feature>
<dbReference type="RefSeq" id="WP_063369765.1">
    <property type="nucleotide sequence ID" value="NZ_AUYC01000062.1"/>
</dbReference>
<proteinExistence type="predicted"/>
<dbReference type="PROSITE" id="PS00018">
    <property type="entry name" value="EF_HAND_1"/>
    <property type="match status" value="1"/>
</dbReference>
<dbReference type="AlphaFoldDB" id="A0A167IFX7"/>
<feature type="chain" id="PRO_5007888159" evidence="2">
    <location>
        <begin position="26"/>
        <end position="1055"/>
    </location>
</feature>
<protein>
    <submittedName>
        <fullName evidence="3">Uncharacterized protein</fullName>
    </submittedName>
</protein>
<evidence type="ECO:0000313" key="4">
    <source>
        <dbReference type="Proteomes" id="UP000076486"/>
    </source>
</evidence>
<name>A0A167IFX7_9GAMM</name>
<feature type="region of interest" description="Disordered" evidence="1">
    <location>
        <begin position="209"/>
        <end position="243"/>
    </location>
</feature>